<evidence type="ECO:0000256" key="11">
    <source>
        <dbReference type="ARBA" id="ARBA00022840"/>
    </source>
</evidence>
<dbReference type="InterPro" id="IPR008271">
    <property type="entry name" value="Ser/Thr_kinase_AS"/>
</dbReference>
<evidence type="ECO:0000256" key="10">
    <source>
        <dbReference type="ARBA" id="ARBA00022777"/>
    </source>
</evidence>
<dbReference type="Proteomes" id="UP000694409">
    <property type="component" value="Unassembled WGS sequence"/>
</dbReference>
<dbReference type="GO" id="GO:0038061">
    <property type="term" value="P:non-canonical NF-kappaB signal transduction"/>
    <property type="evidence" value="ECO:0007669"/>
    <property type="project" value="Ensembl"/>
</dbReference>
<keyword evidence="12" id="KW-0539">Nucleus</keyword>
<keyword evidence="7" id="KW-0597">Phosphoprotein</keyword>
<dbReference type="GO" id="GO:0005524">
    <property type="term" value="F:ATP binding"/>
    <property type="evidence" value="ECO:0007669"/>
    <property type="project" value="UniProtKB-KW"/>
</dbReference>
<dbReference type="FunFam" id="3.10.20.90:FF:000061">
    <property type="entry name" value="Inhibitor of nuclear factor kappa-B kinase subunit alpha"/>
    <property type="match status" value="1"/>
</dbReference>
<keyword evidence="8" id="KW-0808">Transferase</keyword>
<feature type="domain" description="Protein kinase" evidence="15">
    <location>
        <begin position="1"/>
        <end position="301"/>
    </location>
</feature>
<dbReference type="GO" id="GO:0033209">
    <property type="term" value="P:tumor necrosis factor-mediated signaling pathway"/>
    <property type="evidence" value="ECO:0007669"/>
    <property type="project" value="Ensembl"/>
</dbReference>
<evidence type="ECO:0000256" key="12">
    <source>
        <dbReference type="ARBA" id="ARBA00023242"/>
    </source>
</evidence>
<dbReference type="InterPro" id="IPR051180">
    <property type="entry name" value="IKK"/>
</dbReference>
<dbReference type="Pfam" id="PF18397">
    <property type="entry name" value="IKBKB_SDD"/>
    <property type="match status" value="1"/>
</dbReference>
<dbReference type="GO" id="GO:0042803">
    <property type="term" value="F:protein homodimerization activity"/>
    <property type="evidence" value="ECO:0007669"/>
    <property type="project" value="Ensembl"/>
</dbReference>
<evidence type="ECO:0000256" key="9">
    <source>
        <dbReference type="ARBA" id="ARBA00022741"/>
    </source>
</evidence>
<evidence type="ECO:0000256" key="14">
    <source>
        <dbReference type="ARBA" id="ARBA00048789"/>
    </source>
</evidence>
<dbReference type="GO" id="GO:0098586">
    <property type="term" value="P:cellular response to virus"/>
    <property type="evidence" value="ECO:0007669"/>
    <property type="project" value="Ensembl"/>
</dbReference>
<dbReference type="Gene3D" id="1.10.510.10">
    <property type="entry name" value="Transferase(Phosphotransferase) domain 1"/>
    <property type="match status" value="1"/>
</dbReference>
<evidence type="ECO:0000256" key="13">
    <source>
        <dbReference type="ARBA" id="ARBA00032095"/>
    </source>
</evidence>
<evidence type="ECO:0000256" key="5">
    <source>
        <dbReference type="ARBA" id="ARBA00022490"/>
    </source>
</evidence>
<dbReference type="FunFam" id="1.20.1270.250:FF:000001">
    <property type="entry name" value="Inhibitor of nuclear factor kappa-B kinase subunit alpha"/>
    <property type="match status" value="1"/>
</dbReference>
<reference evidence="16" key="1">
    <citation type="submission" date="2025-08" db="UniProtKB">
        <authorList>
            <consortium name="Ensembl"/>
        </authorList>
    </citation>
    <scope>IDENTIFICATION</scope>
</reference>
<dbReference type="Ensembl" id="ENSSCAT00000006459.1">
    <property type="protein sequence ID" value="ENSSCAP00000005639.1"/>
    <property type="gene ID" value="ENSSCAG00000004192.1"/>
</dbReference>
<dbReference type="GO" id="GO:0046982">
    <property type="term" value="F:protein heterodimerization activity"/>
    <property type="evidence" value="ECO:0007669"/>
    <property type="project" value="Ensembl"/>
</dbReference>
<dbReference type="AlphaFoldDB" id="A0A8C9MMX8"/>
<keyword evidence="6" id="KW-0723">Serine/threonine-protein kinase</keyword>
<dbReference type="SUPFAM" id="SSF56112">
    <property type="entry name" value="Protein kinase-like (PK-like)"/>
    <property type="match status" value="1"/>
</dbReference>
<evidence type="ECO:0000256" key="2">
    <source>
        <dbReference type="ARBA" id="ARBA00004496"/>
    </source>
</evidence>
<dbReference type="GO" id="GO:0032727">
    <property type="term" value="P:positive regulation of interferon-alpha production"/>
    <property type="evidence" value="ECO:0007669"/>
    <property type="project" value="Ensembl"/>
</dbReference>
<keyword evidence="17" id="KW-1185">Reference proteome</keyword>
<dbReference type="Gene3D" id="3.10.20.90">
    <property type="entry name" value="Phosphatidylinositol 3-kinase Catalytic Subunit, Chain A, domain 1"/>
    <property type="match status" value="1"/>
</dbReference>
<dbReference type="GO" id="GO:0097110">
    <property type="term" value="F:scaffold protein binding"/>
    <property type="evidence" value="ECO:0007669"/>
    <property type="project" value="Ensembl"/>
</dbReference>
<evidence type="ECO:0000256" key="8">
    <source>
        <dbReference type="ARBA" id="ARBA00022679"/>
    </source>
</evidence>
<evidence type="ECO:0000313" key="16">
    <source>
        <dbReference type="Ensembl" id="ENSSCAP00000005639.1"/>
    </source>
</evidence>
<evidence type="ECO:0000313" key="17">
    <source>
        <dbReference type="Proteomes" id="UP000694409"/>
    </source>
</evidence>
<sequence>RYHILGLNPGALGVMDGPELTSVYRGLAASVLHQDSGDRVAIKSCRLELSVKNKDRWCHEIDIMKKLNHPNVVRACEVPEEMNFLVNDVPLLAMEYCSGGDLRKLLNKPENCCGLKESQILSLLSDIGSGIQYLHENRIIHRDLKPENIVLQDEGGKIVHKIIDLGYAKDLDQGSLCTSFVGTLQYLAPELFENKSYSVTVDYWSFGTMVFECIAGFRPFLHNLQPFAWHEKIKKKDPKHIFASEEMNGEVRFSTHLPQPHSLCSLIVEPMENWLQLMLNWDPQQRGGGSDPETSRPRCFLIMDHILNLKIVHILNMTSAKIVSFLLHPEESLHSLQNRIEFETGISTGNQELLLETGICLDPRKPASQCVIDGVRGWDSYMVYLFDKSKTVYDGPFASRSLSDCVNYIVQDSKIQLPIPQLRKVWAEAVHYVIGLKEDYSRLFQGQRAAMLSLLRYNANLIKMKNNMVSASQQLKAKLEFFHQSIRLDLERYSDQMAYGISSEKMLKAWKEMEEKASQCAEDIGYLDEQIMALHTEIVELQKSPYARRQGEVMESLEQRAIDLYKQLKARPPDHAYSDSTDMVKIIVQTVQSQDRVLKELFGHLSKLLGCKQKIIDLLPEIEVALNNIKEADNSVMQMQGKRQREIWHLLKIACTQSSSRSLVSSSLEGTASTPAATWHPQSSSGHSAPHPLSSLAAPEDGYVLYFWGVPMKAGMRNLTPCSQKDHLLFYDTILKNAILINYTNEYKKDTDRRLKR</sequence>
<organism evidence="16 17">
    <name type="scientific">Serinus canaria</name>
    <name type="common">Island canary</name>
    <name type="synonym">Fringilla canaria</name>
    <dbReference type="NCBI Taxonomy" id="9135"/>
    <lineage>
        <taxon>Eukaryota</taxon>
        <taxon>Metazoa</taxon>
        <taxon>Chordata</taxon>
        <taxon>Craniata</taxon>
        <taxon>Vertebrata</taxon>
        <taxon>Euteleostomi</taxon>
        <taxon>Archelosauria</taxon>
        <taxon>Archosauria</taxon>
        <taxon>Dinosauria</taxon>
        <taxon>Saurischia</taxon>
        <taxon>Theropoda</taxon>
        <taxon>Coelurosauria</taxon>
        <taxon>Aves</taxon>
        <taxon>Neognathae</taxon>
        <taxon>Neoaves</taxon>
        <taxon>Telluraves</taxon>
        <taxon>Australaves</taxon>
        <taxon>Passeriformes</taxon>
        <taxon>Passeroidea</taxon>
        <taxon>Fringillidae</taxon>
        <taxon>Carduelinae</taxon>
        <taxon>Serinus</taxon>
    </lineage>
</organism>
<name>A0A8C9MMX8_SERCA</name>
<dbReference type="InterPro" id="IPR011009">
    <property type="entry name" value="Kinase-like_dom_sf"/>
</dbReference>
<dbReference type="GO" id="GO:1990459">
    <property type="term" value="F:transferrin receptor binding"/>
    <property type="evidence" value="ECO:0007669"/>
    <property type="project" value="Ensembl"/>
</dbReference>
<keyword evidence="9" id="KW-0547">Nucleotide-binding</keyword>
<evidence type="ECO:0000256" key="3">
    <source>
        <dbReference type="ARBA" id="ARBA00012442"/>
    </source>
</evidence>
<reference evidence="16" key="2">
    <citation type="submission" date="2025-09" db="UniProtKB">
        <authorList>
            <consortium name="Ensembl"/>
        </authorList>
    </citation>
    <scope>IDENTIFICATION</scope>
</reference>
<dbReference type="PROSITE" id="PS50011">
    <property type="entry name" value="PROTEIN_KINASE_DOM"/>
    <property type="match status" value="1"/>
</dbReference>
<dbReference type="Pfam" id="PF00069">
    <property type="entry name" value="Pkinase"/>
    <property type="match status" value="1"/>
</dbReference>
<gene>
    <name evidence="16" type="primary">CHUK</name>
</gene>
<dbReference type="PANTHER" id="PTHR22969">
    <property type="entry name" value="IKB KINASE"/>
    <property type="match status" value="1"/>
</dbReference>
<dbReference type="InterPro" id="IPR000719">
    <property type="entry name" value="Prot_kinase_dom"/>
</dbReference>
<dbReference type="GO" id="GO:0045944">
    <property type="term" value="P:positive regulation of transcription by RNA polymerase II"/>
    <property type="evidence" value="ECO:0007669"/>
    <property type="project" value="Ensembl"/>
</dbReference>
<comment type="catalytic activity">
    <reaction evidence="14">
        <text>L-seryl-[I-kappa-B protein] + ATP = O-phospho-L-seryl-[I-kappa-B protein] + ADP + H(+)</text>
        <dbReference type="Rhea" id="RHEA:19073"/>
        <dbReference type="Rhea" id="RHEA-COMP:13698"/>
        <dbReference type="Rhea" id="RHEA-COMP:13699"/>
        <dbReference type="ChEBI" id="CHEBI:15378"/>
        <dbReference type="ChEBI" id="CHEBI:29999"/>
        <dbReference type="ChEBI" id="CHEBI:30616"/>
        <dbReference type="ChEBI" id="CHEBI:83421"/>
        <dbReference type="ChEBI" id="CHEBI:456216"/>
        <dbReference type="EC" id="2.7.11.10"/>
    </reaction>
</comment>
<evidence type="ECO:0000256" key="6">
    <source>
        <dbReference type="ARBA" id="ARBA00022527"/>
    </source>
</evidence>
<keyword evidence="10" id="KW-0418">Kinase</keyword>
<dbReference type="FunFam" id="1.10.510.10:FF:000147">
    <property type="entry name" value="Inhibitor of nuclear factor kappa-B kinase subunit beta"/>
    <property type="match status" value="1"/>
</dbReference>
<accession>A0A8C9MMX8</accession>
<dbReference type="GO" id="GO:0008384">
    <property type="term" value="F:IkappaB kinase activity"/>
    <property type="evidence" value="ECO:0007669"/>
    <property type="project" value="UniProtKB-EC"/>
</dbReference>
<dbReference type="CDD" id="cd14039">
    <property type="entry name" value="STKc_IKK_alpha"/>
    <property type="match status" value="1"/>
</dbReference>
<dbReference type="InterPro" id="IPR046375">
    <property type="entry name" value="IKBKB_SDD_sf"/>
</dbReference>
<dbReference type="PANTHER" id="PTHR22969:SF13">
    <property type="entry name" value="INHIBITOR OF NUCLEAR FACTOR KAPPA-B KINASE SUBUNIT ALPHA"/>
    <property type="match status" value="1"/>
</dbReference>
<dbReference type="Gene3D" id="1.20.1270.250">
    <property type="match status" value="1"/>
</dbReference>
<evidence type="ECO:0000256" key="4">
    <source>
        <dbReference type="ARBA" id="ARBA00021841"/>
    </source>
</evidence>
<keyword evidence="11" id="KW-0067">ATP-binding</keyword>
<protein>
    <recommendedName>
        <fullName evidence="4">Inhibitor of nuclear factor kappa-B kinase subunit alpha</fullName>
        <ecNumber evidence="3">2.7.11.10</ecNumber>
    </recommendedName>
    <alternativeName>
        <fullName evidence="13">Nuclear factor NF-kappa-B inhibitor kinase alpha</fullName>
    </alternativeName>
</protein>
<dbReference type="PROSITE" id="PS00108">
    <property type="entry name" value="PROTEIN_KINASE_ST"/>
    <property type="match status" value="1"/>
</dbReference>
<dbReference type="EC" id="2.7.11.10" evidence="3"/>
<dbReference type="InterPro" id="IPR041185">
    <property type="entry name" value="IKBKB_SDD"/>
</dbReference>
<dbReference type="SMART" id="SM00220">
    <property type="entry name" value="S_TKc"/>
    <property type="match status" value="1"/>
</dbReference>
<evidence type="ECO:0000256" key="7">
    <source>
        <dbReference type="ARBA" id="ARBA00022553"/>
    </source>
</evidence>
<dbReference type="GO" id="GO:0043123">
    <property type="term" value="P:positive regulation of canonical NF-kappaB signal transduction"/>
    <property type="evidence" value="ECO:0007669"/>
    <property type="project" value="Ensembl"/>
</dbReference>
<dbReference type="CDD" id="cd17046">
    <property type="entry name" value="Ubl_IKKA_like"/>
    <property type="match status" value="1"/>
</dbReference>
<proteinExistence type="predicted"/>
<dbReference type="GO" id="GO:0034142">
    <property type="term" value="P:toll-like receptor 4 signaling pathway"/>
    <property type="evidence" value="ECO:0007669"/>
    <property type="project" value="Ensembl"/>
</dbReference>
<keyword evidence="5" id="KW-0963">Cytoplasm</keyword>
<evidence type="ECO:0000259" key="15">
    <source>
        <dbReference type="PROSITE" id="PS50011"/>
    </source>
</evidence>
<dbReference type="GO" id="GO:0008385">
    <property type="term" value="C:IkappaB kinase complex"/>
    <property type="evidence" value="ECO:0007669"/>
    <property type="project" value="Ensembl"/>
</dbReference>
<dbReference type="GeneTree" id="ENSGT00950000182937"/>
<dbReference type="GO" id="GO:0005654">
    <property type="term" value="C:nucleoplasm"/>
    <property type="evidence" value="ECO:0007669"/>
    <property type="project" value="Ensembl"/>
</dbReference>
<comment type="subcellular location">
    <subcellularLocation>
        <location evidence="2">Cytoplasm</location>
    </subcellularLocation>
    <subcellularLocation>
        <location evidence="1">Nucleus</location>
    </subcellularLocation>
</comment>
<evidence type="ECO:0000256" key="1">
    <source>
        <dbReference type="ARBA" id="ARBA00004123"/>
    </source>
</evidence>